<gene>
    <name evidence="7" type="ordered locus">HRM2_24650</name>
</gene>
<evidence type="ECO:0000256" key="3">
    <source>
        <dbReference type="ARBA" id="ARBA00022801"/>
    </source>
</evidence>
<dbReference type="Proteomes" id="UP000000442">
    <property type="component" value="Chromosome"/>
</dbReference>
<dbReference type="SUPFAM" id="SSF52540">
    <property type="entry name" value="P-loop containing nucleoside triphosphate hydrolases"/>
    <property type="match status" value="1"/>
</dbReference>
<evidence type="ECO:0000256" key="5">
    <source>
        <dbReference type="ARBA" id="ARBA00023136"/>
    </source>
</evidence>
<evidence type="ECO:0000313" key="7">
    <source>
        <dbReference type="EMBL" id="ACN15559.1"/>
    </source>
</evidence>
<sequence length="738" mass="83529">MTMTEKILYDIETISSNLGLTLESMREIPGMYDTSADTALELCCTLPGTIRSNILKIAVVGAIKSGKTTFINAWLKDDLLKRGAGVVTAIVTRLQRQSTLTARIFLKSWDDINQEIEQALFMFPEKEWNPEKNTPGFDLRRERDRQFLNDFNVDIFSDLSVSEAGLRPESVTITRAVEGYEAVKDLIKPDRSILEFSGPLFETHKKFTGNDSRAFFVRDVALGVTSPGLDPDIEIADCQGSDSTNPFHMVQIQNYLTRANLIIYLISSRTGLRQADMNFLRVIETMGLMENIVFVLNADLNEHENLKDLMSVEHRVRKELTYIKKDPELYTISSLYNLFCDLAPDLSRKNSIILDLWKEDANTTAYLSSMTQRFNSRLVGRLSSERFYLTVANPIERLRQIAFMARQRLSLFSDLLSQDLSKARGAMDRLAEMLETGKKLEAIMDNSIEGAVDQLEREIQKEANALFDPLQGTIAKDVAHFIGGCKIDISLYESKLLHHGFENTLYLMFQELKSALDTFMTQTINARVLGFIHDQEKAIEGYFKTLYRSYDINPHEISPVKDQDHQPETAPGRKIVPIDLRTIKGILGLSLPTEAFVTRYNARIRVSAMAKFGLFSLGDIIGRLMNRRRYTPGVSALSASEKKIKQEALRSVVNHLEAYQKSVTRDYLIPLLEAVSRDFKDKLVARCRVCDVEIETMEGVIALDQASKKAQSRTLDAMAAGLTKIVKKIESLPVQYLN</sequence>
<dbReference type="HOGENOM" id="CLU_371205_0_0_7"/>
<dbReference type="STRING" id="177437.HRM2_24650"/>
<dbReference type="GO" id="GO:0016020">
    <property type="term" value="C:membrane"/>
    <property type="evidence" value="ECO:0007669"/>
    <property type="project" value="UniProtKB-SubCell"/>
</dbReference>
<keyword evidence="4" id="KW-0342">GTP-binding</keyword>
<evidence type="ECO:0000313" key="8">
    <source>
        <dbReference type="Proteomes" id="UP000000442"/>
    </source>
</evidence>
<dbReference type="AlphaFoldDB" id="C0QFZ1"/>
<dbReference type="GO" id="GO:0003924">
    <property type="term" value="F:GTPase activity"/>
    <property type="evidence" value="ECO:0007669"/>
    <property type="project" value="InterPro"/>
</dbReference>
<evidence type="ECO:0000256" key="2">
    <source>
        <dbReference type="ARBA" id="ARBA00022741"/>
    </source>
</evidence>
<dbReference type="KEGG" id="dat:HRM2_24650"/>
<evidence type="ECO:0000256" key="4">
    <source>
        <dbReference type="ARBA" id="ARBA00023134"/>
    </source>
</evidence>
<protein>
    <submittedName>
        <fullName evidence="7">GTPase family protein</fullName>
    </submittedName>
</protein>
<keyword evidence="5" id="KW-0472">Membrane</keyword>
<dbReference type="InterPro" id="IPR045063">
    <property type="entry name" value="Dynamin_N"/>
</dbReference>
<proteinExistence type="predicted"/>
<organism evidence="7 8">
    <name type="scientific">Desulforapulum autotrophicum (strain ATCC 43914 / DSM 3382 / VKM B-1955 / HRM2)</name>
    <name type="common">Desulfobacterium autotrophicum</name>
    <dbReference type="NCBI Taxonomy" id="177437"/>
    <lineage>
        <taxon>Bacteria</taxon>
        <taxon>Pseudomonadati</taxon>
        <taxon>Thermodesulfobacteriota</taxon>
        <taxon>Desulfobacteria</taxon>
        <taxon>Desulfobacterales</taxon>
        <taxon>Desulfobacteraceae</taxon>
        <taxon>Desulforapulum</taxon>
    </lineage>
</organism>
<keyword evidence="3" id="KW-0378">Hydrolase</keyword>
<feature type="domain" description="Dynamin N-terminal" evidence="6">
    <location>
        <begin position="57"/>
        <end position="281"/>
    </location>
</feature>
<dbReference type="InterPro" id="IPR027094">
    <property type="entry name" value="Mitofusin_fam"/>
</dbReference>
<dbReference type="eggNOG" id="COG0699">
    <property type="taxonomic scope" value="Bacteria"/>
</dbReference>
<dbReference type="OrthoDB" id="5409226at2"/>
<dbReference type="EMBL" id="CP001087">
    <property type="protein sequence ID" value="ACN15559.1"/>
    <property type="molecule type" value="Genomic_DNA"/>
</dbReference>
<name>C0QFZ1_DESAH</name>
<dbReference type="InterPro" id="IPR027417">
    <property type="entry name" value="P-loop_NTPase"/>
</dbReference>
<reference evidence="7 8" key="1">
    <citation type="journal article" date="2009" name="Environ. Microbiol.">
        <title>Genome sequence of Desulfobacterium autotrophicum HRM2, a marine sulfate reducer oxidizing organic carbon completely to carbon dioxide.</title>
        <authorList>
            <person name="Strittmatter A.W."/>
            <person name="Liesegang H."/>
            <person name="Rabus R."/>
            <person name="Decker I."/>
            <person name="Amann J."/>
            <person name="Andres S."/>
            <person name="Henne A."/>
            <person name="Fricke W.F."/>
            <person name="Martinez-Arias R."/>
            <person name="Bartels D."/>
            <person name="Goesmann A."/>
            <person name="Krause L."/>
            <person name="Puehler A."/>
            <person name="Klenk H.P."/>
            <person name="Richter M."/>
            <person name="Schuler M."/>
            <person name="Gloeckner F.O."/>
            <person name="Meyerdierks A."/>
            <person name="Gottschalk G."/>
            <person name="Amann R."/>
        </authorList>
    </citation>
    <scope>NUCLEOTIDE SEQUENCE [LARGE SCALE GENOMIC DNA]</scope>
    <source>
        <strain evidence="8">ATCC 43914 / DSM 3382 / HRM2</strain>
    </source>
</reference>
<dbReference type="PANTHER" id="PTHR10465:SF0">
    <property type="entry name" value="SARCALUMENIN"/>
    <property type="match status" value="1"/>
</dbReference>
<dbReference type="GO" id="GO:0005525">
    <property type="term" value="F:GTP binding"/>
    <property type="evidence" value="ECO:0007669"/>
    <property type="project" value="UniProtKB-KW"/>
</dbReference>
<accession>C0QFZ1</accession>
<comment type="subcellular location">
    <subcellularLocation>
        <location evidence="1">Membrane</location>
    </subcellularLocation>
</comment>
<evidence type="ECO:0000259" key="6">
    <source>
        <dbReference type="Pfam" id="PF00350"/>
    </source>
</evidence>
<dbReference type="PANTHER" id="PTHR10465">
    <property type="entry name" value="TRANSMEMBRANE GTPASE FZO1"/>
    <property type="match status" value="1"/>
</dbReference>
<dbReference type="Pfam" id="PF00350">
    <property type="entry name" value="Dynamin_N"/>
    <property type="match status" value="1"/>
</dbReference>
<keyword evidence="8" id="KW-1185">Reference proteome</keyword>
<dbReference type="Gene3D" id="3.40.50.300">
    <property type="entry name" value="P-loop containing nucleotide triphosphate hydrolases"/>
    <property type="match status" value="1"/>
</dbReference>
<keyword evidence="2" id="KW-0547">Nucleotide-binding</keyword>
<evidence type="ECO:0000256" key="1">
    <source>
        <dbReference type="ARBA" id="ARBA00004370"/>
    </source>
</evidence>